<feature type="compositionally biased region" description="Low complexity" evidence="2">
    <location>
        <begin position="183"/>
        <end position="195"/>
    </location>
</feature>
<keyword evidence="5" id="KW-1185">Reference proteome</keyword>
<dbReference type="EMBL" id="BOQP01000039">
    <property type="protein sequence ID" value="GIM79370.1"/>
    <property type="molecule type" value="Genomic_DNA"/>
</dbReference>
<dbReference type="InterPro" id="IPR000073">
    <property type="entry name" value="AB_hydrolase_1"/>
</dbReference>
<evidence type="ECO:0000256" key="1">
    <source>
        <dbReference type="ARBA" id="ARBA00022801"/>
    </source>
</evidence>
<dbReference type="GO" id="GO:0016787">
    <property type="term" value="F:hydrolase activity"/>
    <property type="evidence" value="ECO:0007669"/>
    <property type="project" value="UniProtKB-KW"/>
</dbReference>
<dbReference type="AlphaFoldDB" id="A0A919SW09"/>
<proteinExistence type="predicted"/>
<comment type="caution">
    <text evidence="4">The sequence shown here is derived from an EMBL/GenBank/DDBJ whole genome shotgun (WGS) entry which is preliminary data.</text>
</comment>
<evidence type="ECO:0000313" key="4">
    <source>
        <dbReference type="EMBL" id="GIM79370.1"/>
    </source>
</evidence>
<sequence length="338" mass="36187">MAQLAFVEDGPDDGPLIIFVHGWPGIGLTWVRQLDYFAARGYHVVAPDLRGYGGSPVFGEPSAYRQEEVVGDLLELHDRLGAAPAVWVGHDWGSPTVWNIATHHPARCRAVATLAVPFGTVELGLDALVGLVDRERYPDESYPYGQFDYMAYYERFPSQVTAVFEADPSATVRALFRRGNPKASSRPAPTATTTADGGWFRGGDRAPDLPLDESVLTPGLFAELAGSFQRNGFAGPTAYYLNHRANADYAATGGPLTVPVLFIGAEFDPVIDLTAPAILTGMRATCPDLTEVTVPAAGHWLQLEAAGTVNAQLLDWLTGFPTSEPPAAGKTGSTTRDG</sequence>
<evidence type="ECO:0000313" key="5">
    <source>
        <dbReference type="Proteomes" id="UP000680865"/>
    </source>
</evidence>
<dbReference type="Pfam" id="PF00561">
    <property type="entry name" value="Abhydrolase_1"/>
    <property type="match status" value="1"/>
</dbReference>
<dbReference type="PANTHER" id="PTHR43329">
    <property type="entry name" value="EPOXIDE HYDROLASE"/>
    <property type="match status" value="1"/>
</dbReference>
<dbReference type="RefSeq" id="WP_213001037.1">
    <property type="nucleotide sequence ID" value="NZ_BAAATW010000001.1"/>
</dbReference>
<dbReference type="Proteomes" id="UP000680865">
    <property type="component" value="Unassembled WGS sequence"/>
</dbReference>
<dbReference type="PRINTS" id="PR00412">
    <property type="entry name" value="EPOXHYDRLASE"/>
</dbReference>
<accession>A0A919SW09</accession>
<dbReference type="SUPFAM" id="SSF53474">
    <property type="entry name" value="alpha/beta-Hydrolases"/>
    <property type="match status" value="1"/>
</dbReference>
<keyword evidence="1 4" id="KW-0378">Hydrolase</keyword>
<protein>
    <submittedName>
        <fullName evidence="4">Epoxide hydrolase A</fullName>
    </submittedName>
</protein>
<dbReference type="Gene3D" id="3.40.50.1820">
    <property type="entry name" value="alpha/beta hydrolase"/>
    <property type="match status" value="1"/>
</dbReference>
<dbReference type="InterPro" id="IPR029058">
    <property type="entry name" value="AB_hydrolase_fold"/>
</dbReference>
<feature type="domain" description="AB hydrolase-1" evidence="3">
    <location>
        <begin position="15"/>
        <end position="305"/>
    </location>
</feature>
<reference evidence="4" key="1">
    <citation type="submission" date="2021-03" db="EMBL/GenBank/DDBJ databases">
        <title>Whole genome shotgun sequence of Actinoplanes consettensis NBRC 14913.</title>
        <authorList>
            <person name="Komaki H."/>
            <person name="Tamura T."/>
        </authorList>
    </citation>
    <scope>NUCLEOTIDE SEQUENCE</scope>
    <source>
        <strain evidence="4">NBRC 14913</strain>
    </source>
</reference>
<name>A0A919SW09_9ACTN</name>
<organism evidence="4 5">
    <name type="scientific">Winogradskya consettensis</name>
    <dbReference type="NCBI Taxonomy" id="113560"/>
    <lineage>
        <taxon>Bacteria</taxon>
        <taxon>Bacillati</taxon>
        <taxon>Actinomycetota</taxon>
        <taxon>Actinomycetes</taxon>
        <taxon>Micromonosporales</taxon>
        <taxon>Micromonosporaceae</taxon>
        <taxon>Winogradskya</taxon>
    </lineage>
</organism>
<feature type="region of interest" description="Disordered" evidence="2">
    <location>
        <begin position="179"/>
        <end position="199"/>
    </location>
</feature>
<dbReference type="InterPro" id="IPR000639">
    <property type="entry name" value="Epox_hydrolase-like"/>
</dbReference>
<gene>
    <name evidence="4" type="primary">ephA_1</name>
    <name evidence="4" type="ORF">Aco04nite_65140</name>
</gene>
<evidence type="ECO:0000259" key="3">
    <source>
        <dbReference type="Pfam" id="PF00561"/>
    </source>
</evidence>
<evidence type="ECO:0000256" key="2">
    <source>
        <dbReference type="SAM" id="MobiDB-lite"/>
    </source>
</evidence>